<protein>
    <submittedName>
        <fullName evidence="1">Uncharacterized protein</fullName>
    </submittedName>
</protein>
<organism evidence="1 2">
    <name type="scientific">Kineothrix sedimenti</name>
    <dbReference type="NCBI Taxonomy" id="3123317"/>
    <lineage>
        <taxon>Bacteria</taxon>
        <taxon>Bacillati</taxon>
        <taxon>Bacillota</taxon>
        <taxon>Clostridia</taxon>
        <taxon>Lachnospirales</taxon>
        <taxon>Lachnospiraceae</taxon>
        <taxon>Kineothrix</taxon>
    </lineage>
</organism>
<dbReference type="EMBL" id="CP146256">
    <property type="protein sequence ID" value="XAH73144.1"/>
    <property type="molecule type" value="Genomic_DNA"/>
</dbReference>
<name>A0ABZ3EU55_9FIRM</name>
<dbReference type="Proteomes" id="UP001451571">
    <property type="component" value="Chromosome"/>
</dbReference>
<gene>
    <name evidence="1" type="ORF">V6984_16770</name>
</gene>
<proteinExistence type="predicted"/>
<sequence>MSRILPALFNGDMVKAILREPPNNKTVTRRLVKLPRYVTEDEDGTFTLQEEDFGYSSGWSMGELIANQYIKPGYKVGDILYVRETQSVHRVNDKGTCYVRVHYKADDKAMDFTVSSHEWERLAKYDYTDEVFISPYWLTKETARIWLKVTDVRVERLQDITEEQARAEGCIDYHDKTGNGKFDDVLEFDLTARDAFVDLWNSTLKKDSEHTWAHNPWVWVYEFERCEKPEGALKMM</sequence>
<evidence type="ECO:0000313" key="1">
    <source>
        <dbReference type="EMBL" id="XAH73144.1"/>
    </source>
</evidence>
<keyword evidence="2" id="KW-1185">Reference proteome</keyword>
<reference evidence="1 2" key="1">
    <citation type="submission" date="2024-02" db="EMBL/GenBank/DDBJ databases">
        <title>Bacterial strain from lacustrine sediment.</title>
        <authorList>
            <person name="Petit C."/>
            <person name="Fadhlaoui K."/>
        </authorList>
    </citation>
    <scope>NUCLEOTIDE SEQUENCE [LARGE SCALE GENOMIC DNA]</scope>
    <source>
        <strain evidence="1 2">IPX-CK</strain>
    </source>
</reference>
<evidence type="ECO:0000313" key="2">
    <source>
        <dbReference type="Proteomes" id="UP001451571"/>
    </source>
</evidence>
<accession>A0ABZ3EU55</accession>
<dbReference type="RefSeq" id="WP_342756751.1">
    <property type="nucleotide sequence ID" value="NZ_CP146256.1"/>
</dbReference>